<feature type="transmembrane region" description="Helical" evidence="6">
    <location>
        <begin position="48"/>
        <end position="68"/>
    </location>
</feature>
<keyword evidence="3 6" id="KW-0812">Transmembrane</keyword>
<organism evidence="8 9">
    <name type="scientific">Algibacter aquimarinus</name>
    <dbReference type="NCBI Taxonomy" id="1136748"/>
    <lineage>
        <taxon>Bacteria</taxon>
        <taxon>Pseudomonadati</taxon>
        <taxon>Bacteroidota</taxon>
        <taxon>Flavobacteriia</taxon>
        <taxon>Flavobacteriales</taxon>
        <taxon>Flavobacteriaceae</taxon>
        <taxon>Algibacter</taxon>
    </lineage>
</organism>
<feature type="domain" description="Cardiolipin synthase N-terminal" evidence="7">
    <location>
        <begin position="31"/>
        <end position="70"/>
    </location>
</feature>
<evidence type="ECO:0000313" key="8">
    <source>
        <dbReference type="EMBL" id="GAA4962134.1"/>
    </source>
</evidence>
<comment type="subcellular location">
    <subcellularLocation>
        <location evidence="1">Cell membrane</location>
        <topology evidence="1">Multi-pass membrane protein</topology>
    </subcellularLocation>
</comment>
<evidence type="ECO:0000256" key="3">
    <source>
        <dbReference type="ARBA" id="ARBA00022692"/>
    </source>
</evidence>
<keyword evidence="4 6" id="KW-1133">Transmembrane helix</keyword>
<evidence type="ECO:0000313" key="9">
    <source>
        <dbReference type="Proteomes" id="UP001501692"/>
    </source>
</evidence>
<dbReference type="InterPro" id="IPR027379">
    <property type="entry name" value="CLS_N"/>
</dbReference>
<evidence type="ECO:0000256" key="6">
    <source>
        <dbReference type="SAM" id="Phobius"/>
    </source>
</evidence>
<name>A0ABP9H6L9_9FLAO</name>
<proteinExistence type="predicted"/>
<evidence type="ECO:0000256" key="1">
    <source>
        <dbReference type="ARBA" id="ARBA00004651"/>
    </source>
</evidence>
<evidence type="ECO:0000256" key="5">
    <source>
        <dbReference type="ARBA" id="ARBA00023136"/>
    </source>
</evidence>
<evidence type="ECO:0000256" key="2">
    <source>
        <dbReference type="ARBA" id="ARBA00022475"/>
    </source>
</evidence>
<sequence length="77" mass="8966">MNLLQLTTNLAIGPWQMIIIFVVLILLFFPIIALISILKNEFKNNDKIMWVLIVLLVPFLGTILYFILGRPKRIKKN</sequence>
<dbReference type="Pfam" id="PF13396">
    <property type="entry name" value="PLDc_N"/>
    <property type="match status" value="1"/>
</dbReference>
<keyword evidence="5 6" id="KW-0472">Membrane</keyword>
<keyword evidence="9" id="KW-1185">Reference proteome</keyword>
<dbReference type="EMBL" id="BAABJK010000004">
    <property type="protein sequence ID" value="GAA4962134.1"/>
    <property type="molecule type" value="Genomic_DNA"/>
</dbReference>
<reference evidence="9" key="1">
    <citation type="journal article" date="2019" name="Int. J. Syst. Evol. Microbiol.">
        <title>The Global Catalogue of Microorganisms (GCM) 10K type strain sequencing project: providing services to taxonomists for standard genome sequencing and annotation.</title>
        <authorList>
            <consortium name="The Broad Institute Genomics Platform"/>
            <consortium name="The Broad Institute Genome Sequencing Center for Infectious Disease"/>
            <person name="Wu L."/>
            <person name="Ma J."/>
        </authorList>
    </citation>
    <scope>NUCLEOTIDE SEQUENCE [LARGE SCALE GENOMIC DNA]</scope>
    <source>
        <strain evidence="9">JCM 18287</strain>
    </source>
</reference>
<gene>
    <name evidence="8" type="ORF">GCM10023315_07820</name>
</gene>
<keyword evidence="2" id="KW-1003">Cell membrane</keyword>
<feature type="transmembrane region" description="Helical" evidence="6">
    <location>
        <begin position="12"/>
        <end position="36"/>
    </location>
</feature>
<evidence type="ECO:0000256" key="4">
    <source>
        <dbReference type="ARBA" id="ARBA00022989"/>
    </source>
</evidence>
<protein>
    <recommendedName>
        <fullName evidence="7">Cardiolipin synthase N-terminal domain-containing protein</fullName>
    </recommendedName>
</protein>
<accession>A0ABP9H6L9</accession>
<evidence type="ECO:0000259" key="7">
    <source>
        <dbReference type="Pfam" id="PF13396"/>
    </source>
</evidence>
<dbReference type="Proteomes" id="UP001501692">
    <property type="component" value="Unassembled WGS sequence"/>
</dbReference>
<comment type="caution">
    <text evidence="8">The sequence shown here is derived from an EMBL/GenBank/DDBJ whole genome shotgun (WGS) entry which is preliminary data.</text>
</comment>